<dbReference type="HOGENOM" id="CLU_1364031_0_0_6"/>
<evidence type="ECO:0000313" key="1">
    <source>
        <dbReference type="EMBL" id="ABM03092.1"/>
    </source>
</evidence>
<dbReference type="OrthoDB" id="5763904at2"/>
<protein>
    <submittedName>
        <fullName evidence="1">Uncharacterized protein</fullName>
    </submittedName>
</protein>
<dbReference type="EMBL" id="CP000510">
    <property type="protein sequence ID" value="ABM03092.1"/>
    <property type="molecule type" value="Genomic_DNA"/>
</dbReference>
<dbReference type="Proteomes" id="UP000000639">
    <property type="component" value="Chromosome"/>
</dbReference>
<gene>
    <name evidence="1" type="ordered locus">Ping_1263</name>
</gene>
<proteinExistence type="predicted"/>
<accession>A1SUC7</accession>
<evidence type="ECO:0000313" key="2">
    <source>
        <dbReference type="Proteomes" id="UP000000639"/>
    </source>
</evidence>
<dbReference type="RefSeq" id="WP_011769655.1">
    <property type="nucleotide sequence ID" value="NC_008709.1"/>
</dbReference>
<organism evidence="1 2">
    <name type="scientific">Psychromonas ingrahamii (strain DSM 17664 / CCUG 51855 / 37)</name>
    <dbReference type="NCBI Taxonomy" id="357804"/>
    <lineage>
        <taxon>Bacteria</taxon>
        <taxon>Pseudomonadati</taxon>
        <taxon>Pseudomonadota</taxon>
        <taxon>Gammaproteobacteria</taxon>
        <taxon>Alteromonadales</taxon>
        <taxon>Psychromonadaceae</taxon>
        <taxon>Psychromonas</taxon>
    </lineage>
</organism>
<dbReference type="KEGG" id="pin:Ping_1263"/>
<reference evidence="1 2" key="1">
    <citation type="submission" date="2007-01" db="EMBL/GenBank/DDBJ databases">
        <title>Complete sequence of Psychromonas ingrahamii 37.</title>
        <authorList>
            <consortium name="US DOE Joint Genome Institute"/>
            <person name="Copeland A."/>
            <person name="Lucas S."/>
            <person name="Lapidus A."/>
            <person name="Barry K."/>
            <person name="Detter J.C."/>
            <person name="Glavina del Rio T."/>
            <person name="Hammon N."/>
            <person name="Israni S."/>
            <person name="Dalin E."/>
            <person name="Tice H."/>
            <person name="Pitluck S."/>
            <person name="Thompson L.S."/>
            <person name="Brettin T."/>
            <person name="Bruce D."/>
            <person name="Han C."/>
            <person name="Tapia R."/>
            <person name="Schmutz J."/>
            <person name="Larimer F."/>
            <person name="Land M."/>
            <person name="Hauser L."/>
            <person name="Kyrpides N."/>
            <person name="Ivanova N."/>
            <person name="Staley J."/>
            <person name="Richardson P."/>
        </authorList>
    </citation>
    <scope>NUCLEOTIDE SEQUENCE [LARGE SCALE GENOMIC DNA]</scope>
    <source>
        <strain evidence="1 2">37</strain>
    </source>
</reference>
<dbReference type="AlphaFoldDB" id="A1SUC7"/>
<keyword evidence="2" id="KW-1185">Reference proteome</keyword>
<dbReference type="eggNOG" id="ENOG5032SQH">
    <property type="taxonomic scope" value="Bacteria"/>
</dbReference>
<sequence length="180" mass="20386">MTTPIPRLLICIPIIHTQSDMGSLKQAEEDQPAVTQLWQEIEEKILGFELPFNKVRLYQDGLPVSDLATQIVKETAAQGSHNHKLLMLLIEKGATLMGTEDPSLLLEEYHFDKQLVKQEISKEDASTIKLAQSLLERRDRFIAERVNATLSFGEIGILFLGALHQPNKWLEKDIRIIQCG</sequence>
<name>A1SUC7_PSYIN</name>